<proteinExistence type="predicted"/>
<feature type="transmembrane region" description="Helical" evidence="1">
    <location>
        <begin position="6"/>
        <end position="29"/>
    </location>
</feature>
<evidence type="ECO:0000256" key="1">
    <source>
        <dbReference type="SAM" id="Phobius"/>
    </source>
</evidence>
<evidence type="ECO:0000313" key="3">
    <source>
        <dbReference type="Proteomes" id="UP000239250"/>
    </source>
</evidence>
<dbReference type="Proteomes" id="UP000239250">
    <property type="component" value="Chromosome"/>
</dbReference>
<dbReference type="AlphaFoldDB" id="A0A2S0NJA6"/>
<protein>
    <submittedName>
        <fullName evidence="2">Uncharacterized protein</fullName>
    </submittedName>
</protein>
<keyword evidence="1" id="KW-1133">Transmembrane helix</keyword>
<feature type="transmembrane region" description="Helical" evidence="1">
    <location>
        <begin position="166"/>
        <end position="192"/>
    </location>
</feature>
<gene>
    <name evidence="2" type="ORF">C5T88_00690</name>
</gene>
<sequence length="269" mass="33228">MLETKYEVLLIELVVMIVPIFIYYGFYFYKSSRACCYLNKHKNECIKGIDIKIFNEIKIVIDKRFSTFKYQWKKYENELNTKTHKKSRKLNKKEIQFQNFELNLDQKIIKMFMEKWFKQWIWQNKVWAPSKEWIRFFYKIYMFLIFILTGYLSVKIRYISVAAPEYFVELLIFVYSLLINLLAEFICFVTYLNTKTDYSNVEIWNKEEFIKKKLELDFYKNLKKKYNPETNKDEIIKKYVFIKIQKIELWIILHETFTNFILEMEEKKG</sequence>
<feature type="transmembrane region" description="Helical" evidence="1">
    <location>
        <begin position="136"/>
        <end position="154"/>
    </location>
</feature>
<organism evidence="2 3">
    <name type="scientific">Williamsoniiplasma luminosum</name>
    <dbReference type="NCBI Taxonomy" id="214888"/>
    <lineage>
        <taxon>Bacteria</taxon>
        <taxon>Bacillati</taxon>
        <taxon>Mycoplasmatota</taxon>
        <taxon>Mollicutes</taxon>
        <taxon>Entomoplasmatales</taxon>
        <taxon>Williamsoniiplasma</taxon>
    </lineage>
</organism>
<dbReference type="EMBL" id="CP027019">
    <property type="protein sequence ID" value="AVP49103.1"/>
    <property type="molecule type" value="Genomic_DNA"/>
</dbReference>
<reference evidence="3" key="1">
    <citation type="submission" date="2018-02" db="EMBL/GenBank/DDBJ databases">
        <title>Firefly genomes illuminate parallel origins of bioluminescence in beetles.</title>
        <authorList>
            <person name="Fallon T.R."/>
            <person name="Lower S.E.S."/>
            <person name="Behringer M."/>
            <person name="Weng J.-K."/>
        </authorList>
    </citation>
    <scope>NUCLEOTIDE SEQUENCE [LARGE SCALE GENOMIC DNA]</scope>
</reference>
<evidence type="ECO:0000313" key="2">
    <source>
        <dbReference type="EMBL" id="AVP49103.1"/>
    </source>
</evidence>
<keyword evidence="1" id="KW-0812">Transmembrane</keyword>
<dbReference type="RefSeq" id="WP_303662447.1">
    <property type="nucleotide sequence ID" value="NZ_CP027019.1"/>
</dbReference>
<accession>A0A2S0NJA6</accession>
<keyword evidence="1" id="KW-0472">Membrane</keyword>
<name>A0A2S0NJA6_9MOLU</name>